<evidence type="ECO:0000313" key="5">
    <source>
        <dbReference type="EMBL" id="RVU93298.1"/>
    </source>
</evidence>
<accession>A0A2N8PT10</accession>
<reference evidence="6 8" key="1">
    <citation type="submission" date="2017-10" db="EMBL/GenBank/DDBJ databases">
        <title>FDA dAtabase for Regulatory Grade micrObial Sequences (FDA-ARGOS): Supporting development and validation of Infectious Disease Dx tests.</title>
        <authorList>
            <person name="Campos J."/>
            <person name="Goldberg B."/>
            <person name="Tallon L.J."/>
            <person name="Sadzewicz L."/>
            <person name="Sengamalay N."/>
            <person name="Ott S."/>
            <person name="Godinez A."/>
            <person name="Nagaraj S."/>
            <person name="Vyas G."/>
            <person name="Aluvathingal J."/>
            <person name="Nadendla S."/>
            <person name="Geyer C."/>
            <person name="Nandy P."/>
            <person name="Hobson J."/>
            <person name="Sichtig H."/>
        </authorList>
    </citation>
    <scope>NUCLEOTIDE SEQUENCE [LARGE SCALE GENOMIC DNA]</scope>
    <source>
        <strain evidence="6 8">FDAARGOS_185</strain>
    </source>
</reference>
<evidence type="ECO:0000259" key="2">
    <source>
        <dbReference type="PROSITE" id="PS50943"/>
    </source>
</evidence>
<dbReference type="Proteomes" id="UP000316316">
    <property type="component" value="Unassembled WGS sequence"/>
</dbReference>
<dbReference type="InterPro" id="IPR013096">
    <property type="entry name" value="Cupin_2"/>
</dbReference>
<organism evidence="6 8">
    <name type="scientific">Enterococcus avium</name>
    <name type="common">Streptococcus avium</name>
    <dbReference type="NCBI Taxonomy" id="33945"/>
    <lineage>
        <taxon>Bacteria</taxon>
        <taxon>Bacillati</taxon>
        <taxon>Bacillota</taxon>
        <taxon>Bacilli</taxon>
        <taxon>Lactobacillales</taxon>
        <taxon>Enterococcaceae</taxon>
        <taxon>Enterococcus</taxon>
    </lineage>
</organism>
<comment type="caution">
    <text evidence="6">The sequence shown here is derived from an EMBL/GenBank/DDBJ whole genome shotgun (WGS) entry which is preliminary data.</text>
</comment>
<dbReference type="AlphaFoldDB" id="A0A2N8PT10"/>
<evidence type="ECO:0000313" key="4">
    <source>
        <dbReference type="EMBL" id="MDT2514749.1"/>
    </source>
</evidence>
<dbReference type="InterPro" id="IPR050807">
    <property type="entry name" value="TransReg_Diox_bact_type"/>
</dbReference>
<dbReference type="CDD" id="cd00093">
    <property type="entry name" value="HTH_XRE"/>
    <property type="match status" value="1"/>
</dbReference>
<dbReference type="Proteomes" id="UP000288388">
    <property type="component" value="Unassembled WGS sequence"/>
</dbReference>
<dbReference type="Proteomes" id="UP001260773">
    <property type="component" value="Unassembled WGS sequence"/>
</dbReference>
<sequence length="180" mass="20950">MNIGEKVKNLRNEQGMTLKQLSEATGLSTGFLSQFERGITTIAVEHLSSIADLFKVRINYFFEEEPEIEPIVRGYDQPVIHKLNNMIYKQLSRTPQDKKIAPKMIEIMPHEKRELPTTYPHQGEEFVYVLEGILTLVIEEKTYQLYPGDSAHYFSTIDHNWDNQTSNVVKFIVVHYPNDY</sequence>
<dbReference type="SUPFAM" id="SSF47413">
    <property type="entry name" value="lambda repressor-like DNA-binding domains"/>
    <property type="match status" value="1"/>
</dbReference>
<dbReference type="SUPFAM" id="SSF51182">
    <property type="entry name" value="RmlC-like cupins"/>
    <property type="match status" value="1"/>
</dbReference>
<dbReference type="SMART" id="SM00530">
    <property type="entry name" value="HTH_XRE"/>
    <property type="match status" value="1"/>
</dbReference>
<evidence type="ECO:0000256" key="1">
    <source>
        <dbReference type="ARBA" id="ARBA00023125"/>
    </source>
</evidence>
<dbReference type="GO" id="GO:0003677">
    <property type="term" value="F:DNA binding"/>
    <property type="evidence" value="ECO:0007669"/>
    <property type="project" value="UniProtKB-KW"/>
</dbReference>
<dbReference type="PROSITE" id="PS50943">
    <property type="entry name" value="HTH_CROC1"/>
    <property type="match status" value="1"/>
</dbReference>
<dbReference type="EMBL" id="RYZS01000002">
    <property type="protein sequence ID" value="RVU93298.1"/>
    <property type="molecule type" value="Genomic_DNA"/>
</dbReference>
<feature type="domain" description="HTH cro/C1-type" evidence="2">
    <location>
        <begin position="7"/>
        <end position="61"/>
    </location>
</feature>
<dbReference type="EMBL" id="JARPWH010000083">
    <property type="protein sequence ID" value="MDT2404170.1"/>
    <property type="molecule type" value="Genomic_DNA"/>
</dbReference>
<dbReference type="RefSeq" id="WP_016178814.1">
    <property type="nucleotide sequence ID" value="NZ_CAAKNX010000103.1"/>
</dbReference>
<proteinExistence type="predicted"/>
<dbReference type="EMBL" id="PDXQ01000002">
    <property type="protein sequence ID" value="TRZ28734.1"/>
    <property type="molecule type" value="Genomic_DNA"/>
</dbReference>
<evidence type="ECO:0000313" key="7">
    <source>
        <dbReference type="Proteomes" id="UP000288388"/>
    </source>
</evidence>
<dbReference type="Pfam" id="PF01381">
    <property type="entry name" value="HTH_3"/>
    <property type="match status" value="1"/>
</dbReference>
<protein>
    <submittedName>
        <fullName evidence="6">XRE family transcriptional regulator</fullName>
    </submittedName>
</protein>
<evidence type="ECO:0000313" key="8">
    <source>
        <dbReference type="Proteomes" id="UP000316316"/>
    </source>
</evidence>
<dbReference type="InterPro" id="IPR011051">
    <property type="entry name" value="RmlC_Cupin_sf"/>
</dbReference>
<reference evidence="5 7" key="2">
    <citation type="submission" date="2018-12" db="EMBL/GenBank/DDBJ databases">
        <title>A novel vanA-carrying plasmid in a clinical isolate of Enterococcus avium.</title>
        <authorList>
            <person name="Bernasconi O.J."/>
            <person name="Luzzaro F."/>
            <person name="Endimiani A."/>
        </authorList>
    </citation>
    <scope>NUCLEOTIDE SEQUENCE [LARGE SCALE GENOMIC DNA]</scope>
    <source>
        <strain evidence="5 7">LC0559/18</strain>
    </source>
</reference>
<dbReference type="PANTHER" id="PTHR46797">
    <property type="entry name" value="HTH-TYPE TRANSCRIPTIONAL REGULATOR"/>
    <property type="match status" value="1"/>
</dbReference>
<evidence type="ECO:0000313" key="3">
    <source>
        <dbReference type="EMBL" id="MDT2404170.1"/>
    </source>
</evidence>
<dbReference type="InterPro" id="IPR001387">
    <property type="entry name" value="Cro/C1-type_HTH"/>
</dbReference>
<dbReference type="CDD" id="cd02209">
    <property type="entry name" value="cupin_XRE_C"/>
    <property type="match status" value="1"/>
</dbReference>
<dbReference type="Gene3D" id="2.60.120.10">
    <property type="entry name" value="Jelly Rolls"/>
    <property type="match status" value="1"/>
</dbReference>
<dbReference type="GO" id="GO:0003700">
    <property type="term" value="F:DNA-binding transcription factor activity"/>
    <property type="evidence" value="ECO:0007669"/>
    <property type="project" value="TreeGrafter"/>
</dbReference>
<dbReference type="InterPro" id="IPR014710">
    <property type="entry name" value="RmlC-like_jellyroll"/>
</dbReference>
<dbReference type="GO" id="GO:0005829">
    <property type="term" value="C:cytosol"/>
    <property type="evidence" value="ECO:0007669"/>
    <property type="project" value="TreeGrafter"/>
</dbReference>
<dbReference type="Pfam" id="PF07883">
    <property type="entry name" value="Cupin_2"/>
    <property type="match status" value="1"/>
</dbReference>
<reference evidence="3 9" key="3">
    <citation type="submission" date="2023-03" db="EMBL/GenBank/DDBJ databases">
        <authorList>
            <person name="Shen W."/>
            <person name="Cai J."/>
        </authorList>
    </citation>
    <scope>NUCLEOTIDE SEQUENCE [LARGE SCALE GENOMIC DNA]</scope>
    <source>
        <strain evidence="3">P33-2</strain>
        <strain evidence="4 9">Y2</strain>
    </source>
</reference>
<dbReference type="EMBL" id="JARPWY010000027">
    <property type="protein sequence ID" value="MDT2514749.1"/>
    <property type="molecule type" value="Genomic_DNA"/>
</dbReference>
<evidence type="ECO:0000313" key="9">
    <source>
        <dbReference type="Proteomes" id="UP001264335"/>
    </source>
</evidence>
<gene>
    <name evidence="6" type="ORF">AUF17_18680</name>
    <name evidence="5" type="ORF">EK398_23045</name>
    <name evidence="3" type="ORF">P7D43_17520</name>
    <name evidence="4" type="ORF">P7D79_11040</name>
</gene>
<dbReference type="InterPro" id="IPR010982">
    <property type="entry name" value="Lambda_DNA-bd_dom_sf"/>
</dbReference>
<dbReference type="Gene3D" id="1.10.260.40">
    <property type="entry name" value="lambda repressor-like DNA-binding domains"/>
    <property type="match status" value="1"/>
</dbReference>
<evidence type="ECO:0000313" key="6">
    <source>
        <dbReference type="EMBL" id="TRZ28734.1"/>
    </source>
</evidence>
<dbReference type="Proteomes" id="UP001264335">
    <property type="component" value="Unassembled WGS sequence"/>
</dbReference>
<name>A0A2N8PT10_ENTAV</name>
<dbReference type="PANTHER" id="PTHR46797:SF25">
    <property type="entry name" value="TRANSCRIPTIONAL REGULATOR"/>
    <property type="match status" value="1"/>
</dbReference>
<keyword evidence="1" id="KW-0238">DNA-binding</keyword>